<accession>A0ABY6JXX0</accession>
<evidence type="ECO:0000313" key="1">
    <source>
        <dbReference type="EMBL" id="UYV60968.1"/>
    </source>
</evidence>
<dbReference type="Proteomes" id="UP001235939">
    <property type="component" value="Chromosome 01"/>
</dbReference>
<sequence>MPSRKTMPKTEFSQKLKRGEIIKMRRKHLLAIKWKDVRDVFMLSTVHEGKMMPVKPKTPTREELFKPDAVIDYNKGKQGWVSALSFPPFWKEFSYGDILDRILPTGSSRAVCQLCPVSSHQPKESQVHPAGHDPAGLLWLAPLPGGQEVNPAAASDAQGTVPTLQ</sequence>
<organism evidence="1 2">
    <name type="scientific">Cordylochernes scorpioides</name>
    <dbReference type="NCBI Taxonomy" id="51811"/>
    <lineage>
        <taxon>Eukaryota</taxon>
        <taxon>Metazoa</taxon>
        <taxon>Ecdysozoa</taxon>
        <taxon>Arthropoda</taxon>
        <taxon>Chelicerata</taxon>
        <taxon>Arachnida</taxon>
        <taxon>Pseudoscorpiones</taxon>
        <taxon>Cheliferoidea</taxon>
        <taxon>Chernetidae</taxon>
        <taxon>Cordylochernes</taxon>
    </lineage>
</organism>
<protein>
    <submittedName>
        <fullName evidence="1">PGBD4</fullName>
    </submittedName>
</protein>
<keyword evidence="2" id="KW-1185">Reference proteome</keyword>
<gene>
    <name evidence="1" type="ORF">LAZ67_1002942</name>
</gene>
<reference evidence="1 2" key="1">
    <citation type="submission" date="2022-01" db="EMBL/GenBank/DDBJ databases">
        <title>A chromosomal length assembly of Cordylochernes scorpioides.</title>
        <authorList>
            <person name="Zeh D."/>
            <person name="Zeh J."/>
        </authorList>
    </citation>
    <scope>NUCLEOTIDE SEQUENCE [LARGE SCALE GENOMIC DNA]</scope>
    <source>
        <strain evidence="1">IN4F17</strain>
        <tissue evidence="1">Whole Body</tissue>
    </source>
</reference>
<evidence type="ECO:0000313" key="2">
    <source>
        <dbReference type="Proteomes" id="UP001235939"/>
    </source>
</evidence>
<name>A0ABY6JXX0_9ARAC</name>
<dbReference type="EMBL" id="CP092863">
    <property type="protein sequence ID" value="UYV60968.1"/>
    <property type="molecule type" value="Genomic_DNA"/>
</dbReference>
<proteinExistence type="predicted"/>
<feature type="non-terminal residue" evidence="1">
    <location>
        <position position="165"/>
    </location>
</feature>